<sequence>MDINDLKIDLVYLWCDGNDSVWQKRKEKTQQAFEHNIEKKAIQKCRFVQSNELLYSLRSVENYAPWINKIFIVTDNQVPKWLNINHPKIKIIDHKEIMPPEVLPCFNSEALETRLPFIKDLSEYFLYANDDIIFWNTVEKSFFFNRKKQPICRLGSKIKNKTYINPYGKQIVYTYNLAKEKYNNLNTPYFPHHNVDAYRKSYFLDCIKNFQKEYDVTTAQPFRKACSVQRIIVQYYMLANNLAELKLIKKPWYNPFKQPESQYIKCKIRRLKHIKNSTCKLLCINDSEKTTDKDRTFMQKILEEKFPQKSQFEL</sequence>
<name>A0A650EK14_9BACT</name>
<dbReference type="PANTHER" id="PTHR24045:SF0">
    <property type="entry name" value="N-ACETYLGLUCOSAMINE-1-PHOSPHOTRANSFERASE SUBUNITS ALPHA_BETA"/>
    <property type="match status" value="1"/>
</dbReference>
<dbReference type="GO" id="GO:0000271">
    <property type="term" value="P:polysaccharide biosynthetic process"/>
    <property type="evidence" value="ECO:0007669"/>
    <property type="project" value="UniProtKB-KW"/>
</dbReference>
<gene>
    <name evidence="5" type="ORF">Melaina855_1690</name>
</gene>
<accession>A0A650EK14</accession>
<comment type="similarity">
    <text evidence="1">Belongs to the stealth family.</text>
</comment>
<reference evidence="5" key="1">
    <citation type="journal article" date="2020" name="J. ISSAAS">
        <title>Lactobacilli and other gastrointestinal microbiota of Peromyscus leucopus, reservoir host for agents of Lyme disease and other zoonoses in North America.</title>
        <authorList>
            <person name="Milovic A."/>
            <person name="Bassam K."/>
            <person name="Shao H."/>
            <person name="Chatzistamou I."/>
            <person name="Tufts D.M."/>
            <person name="Diuk-Wasser M."/>
            <person name="Barbour A.G."/>
        </authorList>
    </citation>
    <scope>NUCLEOTIDE SEQUENCE</scope>
    <source>
        <strain evidence="5">LL20</strain>
    </source>
</reference>
<feature type="domain" description="Stealth protein CR2 conserved region 2" evidence="4">
    <location>
        <begin position="46"/>
        <end position="149"/>
    </location>
</feature>
<dbReference type="GO" id="GO:0016772">
    <property type="term" value="F:transferase activity, transferring phosphorus-containing groups"/>
    <property type="evidence" value="ECO:0007669"/>
    <property type="project" value="InterPro"/>
</dbReference>
<evidence type="ECO:0000256" key="2">
    <source>
        <dbReference type="ARBA" id="ARBA00022679"/>
    </source>
</evidence>
<keyword evidence="2" id="KW-0808">Transferase</keyword>
<dbReference type="EMBL" id="MN577570">
    <property type="protein sequence ID" value="QGT49782.1"/>
    <property type="molecule type" value="Genomic_DNA"/>
</dbReference>
<dbReference type="InterPro" id="IPR047141">
    <property type="entry name" value="Stealth"/>
</dbReference>
<proteinExistence type="inferred from homology"/>
<dbReference type="InterPro" id="IPR021520">
    <property type="entry name" value="Stealth_CR2"/>
</dbReference>
<evidence type="ECO:0000259" key="4">
    <source>
        <dbReference type="Pfam" id="PF11380"/>
    </source>
</evidence>
<dbReference type="PANTHER" id="PTHR24045">
    <property type="match status" value="1"/>
</dbReference>
<dbReference type="AlphaFoldDB" id="A0A650EK14"/>
<evidence type="ECO:0000313" key="5">
    <source>
        <dbReference type="EMBL" id="QGT49782.1"/>
    </source>
</evidence>
<dbReference type="Pfam" id="PF11380">
    <property type="entry name" value="Stealth_CR2"/>
    <property type="match status" value="1"/>
</dbReference>
<organism evidence="5">
    <name type="scientific">uncultured Candidatus Melainabacteria bacterium</name>
    <dbReference type="NCBI Taxonomy" id="2682970"/>
    <lineage>
        <taxon>Bacteria</taxon>
        <taxon>Bacillati</taxon>
        <taxon>Candidatus Melainabacteria</taxon>
        <taxon>environmental samples</taxon>
    </lineage>
</organism>
<keyword evidence="3" id="KW-0270">Exopolysaccharide synthesis</keyword>
<protein>
    <recommendedName>
        <fullName evidence="4">Stealth protein CR2 conserved region 2 domain-containing protein</fullName>
    </recommendedName>
</protein>
<evidence type="ECO:0000256" key="3">
    <source>
        <dbReference type="ARBA" id="ARBA00023169"/>
    </source>
</evidence>
<evidence type="ECO:0000256" key="1">
    <source>
        <dbReference type="ARBA" id="ARBA00007583"/>
    </source>
</evidence>